<evidence type="ECO:0000313" key="1">
    <source>
        <dbReference type="EMBL" id="SMR00938.1"/>
    </source>
</evidence>
<name>A0A1Y6GTJ6_9XANT</name>
<dbReference type="AlphaFoldDB" id="A0A1Y6GTJ6"/>
<reference evidence="1 3" key="2">
    <citation type="submission" date="2017-05" db="EMBL/GenBank/DDBJ databases">
        <authorList>
            <person name="Blom J."/>
        </authorList>
    </citation>
    <scope>NUCLEOTIDE SEQUENCE [LARGE SCALE GENOMIC DNA]</scope>
    <source>
        <strain evidence="1">PD885</strain>
    </source>
</reference>
<evidence type="ECO:0000313" key="3">
    <source>
        <dbReference type="Proteomes" id="UP000195877"/>
    </source>
</evidence>
<gene>
    <name evidence="2" type="ORF">PD5205_00290</name>
    <name evidence="1" type="ORF">PD885_03717</name>
</gene>
<dbReference type="Proteomes" id="UP000195953">
    <property type="component" value="Chromosome 1"/>
</dbReference>
<dbReference type="EMBL" id="LT853885">
    <property type="protein sequence ID" value="SMR01610.1"/>
    <property type="molecule type" value="Genomic_DNA"/>
</dbReference>
<evidence type="ECO:0000313" key="2">
    <source>
        <dbReference type="EMBL" id="SMR01610.1"/>
    </source>
</evidence>
<dbReference type="Proteomes" id="UP000195877">
    <property type="component" value="Chromosome 1"/>
</dbReference>
<protein>
    <submittedName>
        <fullName evidence="2">Uncharacterized protein</fullName>
    </submittedName>
</protein>
<organism evidence="2 4">
    <name type="scientific">Xanthomonas fragariae</name>
    <dbReference type="NCBI Taxonomy" id="48664"/>
    <lineage>
        <taxon>Bacteria</taxon>
        <taxon>Pseudomonadati</taxon>
        <taxon>Pseudomonadota</taxon>
        <taxon>Gammaproteobacteria</taxon>
        <taxon>Lysobacterales</taxon>
        <taxon>Lysobacteraceae</taxon>
        <taxon>Xanthomonas</taxon>
    </lineage>
</organism>
<dbReference type="EMBL" id="LT853882">
    <property type="protein sequence ID" value="SMR00938.1"/>
    <property type="molecule type" value="Genomic_DNA"/>
</dbReference>
<accession>A0A1Y6GTJ6</accession>
<keyword evidence="3" id="KW-1185">Reference proteome</keyword>
<sequence>MCTLAADWRTASGAPLSAQHVNGVHRACARGVTKERCRWLLQPGIGLRSNHAARQTELASGSVLDRHLHNRDRSIGSDLFGIVGGARGLFGRFLHTVRSKQRRDRADHL</sequence>
<evidence type="ECO:0000313" key="4">
    <source>
        <dbReference type="Proteomes" id="UP000195953"/>
    </source>
</evidence>
<proteinExistence type="predicted"/>
<reference evidence="2 4" key="1">
    <citation type="submission" date="2017-05" db="EMBL/GenBank/DDBJ databases">
        <authorList>
            <person name="Song R."/>
            <person name="Chenine A.L."/>
            <person name="Ruprecht R.M."/>
        </authorList>
    </citation>
    <scope>NUCLEOTIDE SEQUENCE [LARGE SCALE GENOMIC DNA]</scope>
    <source>
        <strain evidence="2">PD5205</strain>
    </source>
</reference>